<evidence type="ECO:0000256" key="3">
    <source>
        <dbReference type="ARBA" id="ARBA00022741"/>
    </source>
</evidence>
<dbReference type="GO" id="GO:0005524">
    <property type="term" value="F:ATP binding"/>
    <property type="evidence" value="ECO:0007669"/>
    <property type="project" value="UniProtKB-UniRule"/>
</dbReference>
<feature type="compositionally biased region" description="Basic and acidic residues" evidence="7">
    <location>
        <begin position="335"/>
        <end position="349"/>
    </location>
</feature>
<feature type="compositionally biased region" description="Polar residues" evidence="7">
    <location>
        <begin position="352"/>
        <end position="370"/>
    </location>
</feature>
<feature type="region of interest" description="Disordered" evidence="7">
    <location>
        <begin position="448"/>
        <end position="540"/>
    </location>
</feature>
<dbReference type="Pfam" id="PF07714">
    <property type="entry name" value="PK_Tyr_Ser-Thr"/>
    <property type="match status" value="1"/>
</dbReference>
<dbReference type="InterPro" id="IPR000719">
    <property type="entry name" value="Prot_kinase_dom"/>
</dbReference>
<feature type="compositionally biased region" description="Polar residues" evidence="7">
    <location>
        <begin position="252"/>
        <end position="272"/>
    </location>
</feature>
<keyword evidence="3 6" id="KW-0547">Nucleotide-binding</keyword>
<dbReference type="PRINTS" id="PR00109">
    <property type="entry name" value="TYRKINASE"/>
</dbReference>
<dbReference type="Gene3D" id="1.10.510.10">
    <property type="entry name" value="Transferase(Phosphotransferase) domain 1"/>
    <property type="match status" value="1"/>
</dbReference>
<evidence type="ECO:0000256" key="5">
    <source>
        <dbReference type="ARBA" id="ARBA00022840"/>
    </source>
</evidence>
<protein>
    <recommendedName>
        <fullName evidence="8">Protein kinase domain-containing protein</fullName>
    </recommendedName>
</protein>
<feature type="compositionally biased region" description="Low complexity" evidence="7">
    <location>
        <begin position="273"/>
        <end position="285"/>
    </location>
</feature>
<evidence type="ECO:0000256" key="6">
    <source>
        <dbReference type="PROSITE-ProRule" id="PRU10141"/>
    </source>
</evidence>
<evidence type="ECO:0000256" key="1">
    <source>
        <dbReference type="ARBA" id="ARBA00022527"/>
    </source>
</evidence>
<sequence length="903" mass="96573">MAQPSPVQAGVKQLTWKFFASSCNAYQLDVIVKPLSHSATRLLKVSGEGGMVEIRVNGIRLLASKQHAIWSQLPFRAYKTSLEVQEPGLGKICNCQITIRAELTKDDVLQGVASVNDRALPAPAYKKGMGPSIPPLLQLEPVSRSNAASSRQESELGQLLGDKPMGWTSLHSVIDLQRNGRYNSGMGANGRARRTRSMHSDGSAGVMDTQPLRANRASNDLDAAPPPQLLQTTNSMHMLQTGNSDIGAPLQRSMSTTSSASHPRAAPSNNRVAQAETRALQAAAQRSAVQSNVRKREAASQAGGGPHSVASASAGAMSIGPQSVYSRRLAQADPGEDRPGDGMRKRSDDTTSEAGTTNSHMQATPRSSRPSEVMLNDLENGGGNHMHPNEDLRAADSQQAAPKMTANGTAGTRAPSRSAAAASAAAAAAAVAASDPFSQARDRDRAAAAAAAAAASDPFSQAREKDRAAARERARAASARNIVAVPVPAQNGLEQQAGSPTTPDQDSREMLRARTPTTGEDGAQQEPPSPHSTRVWDTQQRNNAKKAAVLMNHLPADPLQQMTAQSSQATEVRAARHAQQQGNAGGALMTGSSSGGSEEEPEGTAAMDATEDESLNQQGPPSTISNRSNGRARNWFISREEVQIARSPQGKKMRIGEGGSGTVYKAYMHGCDEVAVKVVRAAHPAPDEAVAFQREVGMLRSLRHRNIVQFYGACLQPDCFFIVTELMHGGDMYSMLKRAPELLAWNKLGKRIALDVALGLNYLHSRRPTLLHRDLKSPNVLLTKEGSAKIADVGMMRSQVSQSTTAQVAWTPLWAAPEVFRQERATVKADIWSYGIVLWELATLQNVADFPPLGMSVQVQGSITLKLPPVCPPVAARIFYETTKLQPSARPSAMEIVKWLREG</sequence>
<dbReference type="InterPro" id="IPR011009">
    <property type="entry name" value="Kinase-like_dom_sf"/>
</dbReference>
<organism evidence="9 10">
    <name type="scientific">Symbiochloris irregularis</name>
    <dbReference type="NCBI Taxonomy" id="706552"/>
    <lineage>
        <taxon>Eukaryota</taxon>
        <taxon>Viridiplantae</taxon>
        <taxon>Chlorophyta</taxon>
        <taxon>core chlorophytes</taxon>
        <taxon>Trebouxiophyceae</taxon>
        <taxon>Trebouxiales</taxon>
        <taxon>Trebouxiaceae</taxon>
        <taxon>Symbiochloris</taxon>
    </lineage>
</organism>
<feature type="region of interest" description="Disordered" evidence="7">
    <location>
        <begin position="331"/>
        <end position="417"/>
    </location>
</feature>
<feature type="region of interest" description="Disordered" evidence="7">
    <location>
        <begin position="239"/>
        <end position="315"/>
    </location>
</feature>
<feature type="domain" description="Protein kinase" evidence="8">
    <location>
        <begin position="649"/>
        <end position="903"/>
    </location>
</feature>
<dbReference type="PANTHER" id="PTHR44329">
    <property type="entry name" value="SERINE/THREONINE-PROTEIN KINASE TNNI3K-RELATED"/>
    <property type="match status" value="1"/>
</dbReference>
<dbReference type="PROSITE" id="PS50011">
    <property type="entry name" value="PROTEIN_KINASE_DOM"/>
    <property type="match status" value="1"/>
</dbReference>
<dbReference type="SMART" id="SM00220">
    <property type="entry name" value="S_TKc"/>
    <property type="match status" value="1"/>
</dbReference>
<feature type="compositionally biased region" description="Polar residues" evidence="7">
    <location>
        <begin position="396"/>
        <end position="410"/>
    </location>
</feature>
<feature type="compositionally biased region" description="Polar residues" evidence="7">
    <location>
        <begin position="615"/>
        <end position="631"/>
    </location>
</feature>
<feature type="compositionally biased region" description="Basic and acidic residues" evidence="7">
    <location>
        <begin position="462"/>
        <end position="475"/>
    </location>
</feature>
<evidence type="ECO:0000256" key="7">
    <source>
        <dbReference type="SAM" id="MobiDB-lite"/>
    </source>
</evidence>
<dbReference type="CDD" id="cd13999">
    <property type="entry name" value="STKc_MAP3K-like"/>
    <property type="match status" value="1"/>
</dbReference>
<keyword evidence="5 6" id="KW-0067">ATP-binding</keyword>
<evidence type="ECO:0000259" key="8">
    <source>
        <dbReference type="PROSITE" id="PS50011"/>
    </source>
</evidence>
<feature type="region of interest" description="Disordered" evidence="7">
    <location>
        <begin position="181"/>
        <end position="208"/>
    </location>
</feature>
<dbReference type="InterPro" id="IPR017441">
    <property type="entry name" value="Protein_kinase_ATP_BS"/>
</dbReference>
<keyword evidence="10" id="KW-1185">Reference proteome</keyword>
<dbReference type="EMBL" id="JALJOQ010000044">
    <property type="protein sequence ID" value="KAK9805388.1"/>
    <property type="molecule type" value="Genomic_DNA"/>
</dbReference>
<name>A0AAW1PBG6_9CHLO</name>
<dbReference type="GO" id="GO:0004674">
    <property type="term" value="F:protein serine/threonine kinase activity"/>
    <property type="evidence" value="ECO:0007669"/>
    <property type="project" value="UniProtKB-KW"/>
</dbReference>
<dbReference type="AlphaFoldDB" id="A0AAW1PBG6"/>
<dbReference type="SUPFAM" id="SSF56112">
    <property type="entry name" value="Protein kinase-like (PK-like)"/>
    <property type="match status" value="1"/>
</dbReference>
<evidence type="ECO:0000313" key="10">
    <source>
        <dbReference type="Proteomes" id="UP001465755"/>
    </source>
</evidence>
<comment type="caution">
    <text evidence="9">The sequence shown here is derived from an EMBL/GenBank/DDBJ whole genome shotgun (WGS) entry which is preliminary data.</text>
</comment>
<keyword evidence="4" id="KW-0418">Kinase</keyword>
<proteinExistence type="predicted"/>
<dbReference type="PROSITE" id="PS00108">
    <property type="entry name" value="PROTEIN_KINASE_ST"/>
    <property type="match status" value="1"/>
</dbReference>
<gene>
    <name evidence="9" type="ORF">WJX73_010301</name>
</gene>
<evidence type="ECO:0000256" key="4">
    <source>
        <dbReference type="ARBA" id="ARBA00022777"/>
    </source>
</evidence>
<dbReference type="Gene3D" id="3.30.200.20">
    <property type="entry name" value="Phosphorylase Kinase, domain 1"/>
    <property type="match status" value="1"/>
</dbReference>
<feature type="region of interest" description="Disordered" evidence="7">
    <location>
        <begin position="561"/>
        <end position="632"/>
    </location>
</feature>
<reference evidence="9 10" key="1">
    <citation type="journal article" date="2024" name="Nat. Commun.">
        <title>Phylogenomics reveals the evolutionary origins of lichenization in chlorophyte algae.</title>
        <authorList>
            <person name="Puginier C."/>
            <person name="Libourel C."/>
            <person name="Otte J."/>
            <person name="Skaloud P."/>
            <person name="Haon M."/>
            <person name="Grisel S."/>
            <person name="Petersen M."/>
            <person name="Berrin J.G."/>
            <person name="Delaux P.M."/>
            <person name="Dal Grande F."/>
            <person name="Keller J."/>
        </authorList>
    </citation>
    <scope>NUCLEOTIDE SEQUENCE [LARGE SCALE GENOMIC DNA]</scope>
    <source>
        <strain evidence="9 10">SAG 2036</strain>
    </source>
</reference>
<accession>A0AAW1PBG6</accession>
<dbReference type="PANTHER" id="PTHR44329:SF298">
    <property type="entry name" value="MIXED LINEAGE KINASE DOMAIN-LIKE PROTEIN"/>
    <property type="match status" value="1"/>
</dbReference>
<keyword evidence="2" id="KW-0808">Transferase</keyword>
<dbReference type="PROSITE" id="PS00107">
    <property type="entry name" value="PROTEIN_KINASE_ATP"/>
    <property type="match status" value="1"/>
</dbReference>
<dbReference type="InterPro" id="IPR008271">
    <property type="entry name" value="Ser/Thr_kinase_AS"/>
</dbReference>
<keyword evidence="1" id="KW-0723">Serine/threonine-protein kinase</keyword>
<feature type="binding site" evidence="6">
    <location>
        <position position="677"/>
    </location>
    <ligand>
        <name>ATP</name>
        <dbReference type="ChEBI" id="CHEBI:30616"/>
    </ligand>
</feature>
<evidence type="ECO:0000313" key="9">
    <source>
        <dbReference type="EMBL" id="KAK9805388.1"/>
    </source>
</evidence>
<evidence type="ECO:0000256" key="2">
    <source>
        <dbReference type="ARBA" id="ARBA00022679"/>
    </source>
</evidence>
<dbReference type="Proteomes" id="UP001465755">
    <property type="component" value="Unassembled WGS sequence"/>
</dbReference>
<feature type="compositionally biased region" description="Polar residues" evidence="7">
    <location>
        <begin position="492"/>
        <end position="504"/>
    </location>
</feature>
<dbReference type="InterPro" id="IPR001245">
    <property type="entry name" value="Ser-Thr/Tyr_kinase_cat_dom"/>
</dbReference>
<dbReference type="InterPro" id="IPR051681">
    <property type="entry name" value="Ser/Thr_Kinases-Pseudokinases"/>
</dbReference>
<feature type="compositionally biased region" description="Polar residues" evidence="7">
    <location>
        <begin position="561"/>
        <end position="570"/>
    </location>
</feature>
<feature type="compositionally biased region" description="Polar residues" evidence="7">
    <location>
        <begin position="531"/>
        <end position="540"/>
    </location>
</feature>